<dbReference type="Proteomes" id="UP000759103">
    <property type="component" value="Unassembled WGS sequence"/>
</dbReference>
<accession>A0ABS7BJH9</accession>
<organism evidence="1 2">
    <name type="scientific">Sphingomonas citri</name>
    <dbReference type="NCBI Taxonomy" id="2862499"/>
    <lineage>
        <taxon>Bacteria</taxon>
        <taxon>Pseudomonadati</taxon>
        <taxon>Pseudomonadota</taxon>
        <taxon>Alphaproteobacteria</taxon>
        <taxon>Sphingomonadales</taxon>
        <taxon>Sphingomonadaceae</taxon>
        <taxon>Sphingomonas</taxon>
    </lineage>
</organism>
<dbReference type="RefSeq" id="WP_219747254.1">
    <property type="nucleotide sequence ID" value="NZ_JAHXZN010000001.1"/>
</dbReference>
<keyword evidence="2" id="KW-1185">Reference proteome</keyword>
<gene>
    <name evidence="1" type="ORF">KZ820_03355</name>
</gene>
<comment type="caution">
    <text evidence="1">The sequence shown here is derived from an EMBL/GenBank/DDBJ whole genome shotgun (WGS) entry which is preliminary data.</text>
</comment>
<protein>
    <recommendedName>
        <fullName evidence="3">AAA domain-containing protein</fullName>
    </recommendedName>
</protein>
<name>A0ABS7BJH9_9SPHN</name>
<reference evidence="1 2" key="1">
    <citation type="submission" date="2021-07" db="EMBL/GenBank/DDBJ databases">
        <title>Sphingomonas sp.</title>
        <authorList>
            <person name="Feng G."/>
            <person name="Li J."/>
            <person name="Pan M."/>
        </authorList>
    </citation>
    <scope>NUCLEOTIDE SEQUENCE [LARGE SCALE GENOMIC DNA]</scope>
    <source>
        <strain evidence="1 2">RRHST34</strain>
    </source>
</reference>
<evidence type="ECO:0000313" key="2">
    <source>
        <dbReference type="Proteomes" id="UP000759103"/>
    </source>
</evidence>
<proteinExistence type="predicted"/>
<dbReference type="EMBL" id="JAHXZN010000001">
    <property type="protein sequence ID" value="MBW6529762.1"/>
    <property type="molecule type" value="Genomic_DNA"/>
</dbReference>
<sequence length="61" mass="6320">MAVINETGTIGKTTVAAHLLAPRLRDAKLFAIGSVNQTTSDLRLESEKIGARSSACSSASC</sequence>
<evidence type="ECO:0008006" key="3">
    <source>
        <dbReference type="Google" id="ProtNLM"/>
    </source>
</evidence>
<evidence type="ECO:0000313" key="1">
    <source>
        <dbReference type="EMBL" id="MBW6529762.1"/>
    </source>
</evidence>